<reference evidence="4" key="1">
    <citation type="submission" date="2021-09" db="EMBL/GenBank/DDBJ databases">
        <authorList>
            <consortium name="AG Swart"/>
            <person name="Singh M."/>
            <person name="Singh A."/>
            <person name="Seah K."/>
            <person name="Emmerich C."/>
        </authorList>
    </citation>
    <scope>NUCLEOTIDE SEQUENCE</scope>
    <source>
        <strain evidence="4">ATCC30299</strain>
    </source>
</reference>
<dbReference type="AlphaFoldDB" id="A0AAU9J398"/>
<evidence type="ECO:0000313" key="5">
    <source>
        <dbReference type="Proteomes" id="UP001162131"/>
    </source>
</evidence>
<evidence type="ECO:0000313" key="4">
    <source>
        <dbReference type="EMBL" id="CAG9322643.1"/>
    </source>
</evidence>
<comment type="similarity">
    <text evidence="1">Belongs to the HscB family.</text>
</comment>
<organism evidence="4 5">
    <name type="scientific">Blepharisma stoltei</name>
    <dbReference type="NCBI Taxonomy" id="1481888"/>
    <lineage>
        <taxon>Eukaryota</taxon>
        <taxon>Sar</taxon>
        <taxon>Alveolata</taxon>
        <taxon>Ciliophora</taxon>
        <taxon>Postciliodesmatophora</taxon>
        <taxon>Heterotrichea</taxon>
        <taxon>Heterotrichida</taxon>
        <taxon>Blepharismidae</taxon>
        <taxon>Blepharisma</taxon>
    </lineage>
</organism>
<dbReference type="Gene3D" id="1.20.1280.20">
    <property type="entry name" value="HscB, C-terminal domain"/>
    <property type="match status" value="1"/>
</dbReference>
<comment type="caution">
    <text evidence="4">The sequence shown here is derived from an EMBL/GenBank/DDBJ whole genome shotgun (WGS) entry which is preliminary data.</text>
</comment>
<dbReference type="PANTHER" id="PTHR14021">
    <property type="entry name" value="IRON-SULFUR CLUSTER CO-CHAPERONE PROTEIN HSCB"/>
    <property type="match status" value="1"/>
</dbReference>
<dbReference type="GO" id="GO:0044571">
    <property type="term" value="P:[2Fe-2S] cluster assembly"/>
    <property type="evidence" value="ECO:0007669"/>
    <property type="project" value="InterPro"/>
</dbReference>
<evidence type="ECO:0000259" key="3">
    <source>
        <dbReference type="Pfam" id="PF07743"/>
    </source>
</evidence>
<dbReference type="InterPro" id="IPR004640">
    <property type="entry name" value="HscB"/>
</dbReference>
<dbReference type="GO" id="GO:0051087">
    <property type="term" value="F:protein-folding chaperone binding"/>
    <property type="evidence" value="ECO:0007669"/>
    <property type="project" value="InterPro"/>
</dbReference>
<keyword evidence="2" id="KW-0143">Chaperone</keyword>
<keyword evidence="5" id="KW-1185">Reference proteome</keyword>
<name>A0AAU9J398_9CILI</name>
<dbReference type="InterPro" id="IPR009073">
    <property type="entry name" value="HscB_oligo_C"/>
</dbReference>
<dbReference type="GO" id="GO:0001671">
    <property type="term" value="F:ATPase activator activity"/>
    <property type="evidence" value="ECO:0007669"/>
    <property type="project" value="InterPro"/>
</dbReference>
<dbReference type="PANTHER" id="PTHR14021:SF15">
    <property type="entry name" value="IRON-SULFUR CLUSTER CO-CHAPERONE PROTEIN HSCB"/>
    <property type="match status" value="1"/>
</dbReference>
<proteinExistence type="inferred from homology"/>
<dbReference type="GO" id="GO:0005739">
    <property type="term" value="C:mitochondrion"/>
    <property type="evidence" value="ECO:0007669"/>
    <property type="project" value="TreeGrafter"/>
</dbReference>
<gene>
    <name evidence="4" type="ORF">BSTOLATCC_MIC31766</name>
</gene>
<dbReference type="SUPFAM" id="SSF46565">
    <property type="entry name" value="Chaperone J-domain"/>
    <property type="match status" value="1"/>
</dbReference>
<evidence type="ECO:0000256" key="2">
    <source>
        <dbReference type="ARBA" id="ARBA00023186"/>
    </source>
</evidence>
<sequence>MLGFLSRGFAHKCKALMKHPHYCKLFCPLCYDEAQAVLEAGVNYYKLYIMEQSYLIDKEDLHKKYKLFQKVLHPDVLRSNGITNPNYSKFLSEAYQTLSCDVQRGKYLLKLHNENVEDFAMDDIEFLEEQISKRETLQQQGARAAKKILREVQKDEEELKKCIDKGFKQENWMAIREALSKLSFLQKLEEEAKDLEEL</sequence>
<dbReference type="GO" id="GO:0051259">
    <property type="term" value="P:protein complex oligomerization"/>
    <property type="evidence" value="ECO:0007669"/>
    <property type="project" value="InterPro"/>
</dbReference>
<accession>A0AAU9J398</accession>
<dbReference type="Gene3D" id="1.10.287.110">
    <property type="entry name" value="DnaJ domain"/>
    <property type="match status" value="1"/>
</dbReference>
<dbReference type="InterPro" id="IPR036386">
    <property type="entry name" value="HscB_C_sf"/>
</dbReference>
<feature type="domain" description="Co-chaperone HscB C-terminal oligomerisation" evidence="3">
    <location>
        <begin position="123"/>
        <end position="193"/>
    </location>
</feature>
<dbReference type="NCBIfam" id="TIGR00714">
    <property type="entry name" value="hscB"/>
    <property type="match status" value="1"/>
</dbReference>
<evidence type="ECO:0000256" key="1">
    <source>
        <dbReference type="ARBA" id="ARBA00010476"/>
    </source>
</evidence>
<dbReference type="Proteomes" id="UP001162131">
    <property type="component" value="Unassembled WGS sequence"/>
</dbReference>
<dbReference type="InterPro" id="IPR036869">
    <property type="entry name" value="J_dom_sf"/>
</dbReference>
<dbReference type="SUPFAM" id="SSF47144">
    <property type="entry name" value="HSC20 (HSCB), C-terminal oligomerisation domain"/>
    <property type="match status" value="1"/>
</dbReference>
<dbReference type="EMBL" id="CAJZBQ010000032">
    <property type="protein sequence ID" value="CAG9322643.1"/>
    <property type="molecule type" value="Genomic_DNA"/>
</dbReference>
<protein>
    <recommendedName>
        <fullName evidence="3">Co-chaperone HscB C-terminal oligomerisation domain-containing protein</fullName>
    </recommendedName>
</protein>
<dbReference type="Pfam" id="PF07743">
    <property type="entry name" value="HSCB_C"/>
    <property type="match status" value="1"/>
</dbReference>